<dbReference type="RefSeq" id="WP_328823912.1">
    <property type="nucleotide sequence ID" value="NZ_JACGWT010000006.1"/>
</dbReference>
<sequence>MSGGSTEARVAFQYAVIRAVPRVERGEFVNIGVLLYCQTHDFLRAAVAVDETRVRCLDPGADLVGIHTAADSLVAACSEPVGIARENAGLATRFGMLTAPRSTVVQPSPVHAGVTADPAATLDLLLHRLVR</sequence>
<dbReference type="AlphaFoldDB" id="A0A7W3IVF0"/>
<gene>
    <name evidence="1" type="ORF">FHX74_003622</name>
</gene>
<dbReference type="InterPro" id="IPR021398">
    <property type="entry name" value="DUF3037"/>
</dbReference>
<evidence type="ECO:0000313" key="2">
    <source>
        <dbReference type="Proteomes" id="UP000523079"/>
    </source>
</evidence>
<proteinExistence type="predicted"/>
<evidence type="ECO:0000313" key="1">
    <source>
        <dbReference type="EMBL" id="MBA8795981.1"/>
    </source>
</evidence>
<keyword evidence="2" id="KW-1185">Reference proteome</keyword>
<dbReference type="Pfam" id="PF11236">
    <property type="entry name" value="DUF3037"/>
    <property type="match status" value="1"/>
</dbReference>
<protein>
    <recommendedName>
        <fullName evidence="3">DUF3037 domain-containing protein</fullName>
    </recommendedName>
</protein>
<reference evidence="1 2" key="1">
    <citation type="submission" date="2020-07" db="EMBL/GenBank/DDBJ databases">
        <title>Sequencing the genomes of 1000 actinobacteria strains.</title>
        <authorList>
            <person name="Klenk H.-P."/>
        </authorList>
    </citation>
    <scope>NUCLEOTIDE SEQUENCE [LARGE SCALE GENOMIC DNA]</scope>
    <source>
        <strain evidence="1 2">DSM 100723</strain>
    </source>
</reference>
<evidence type="ECO:0008006" key="3">
    <source>
        <dbReference type="Google" id="ProtNLM"/>
    </source>
</evidence>
<dbReference type="Proteomes" id="UP000523079">
    <property type="component" value="Unassembled WGS sequence"/>
</dbReference>
<comment type="caution">
    <text evidence="1">The sequence shown here is derived from an EMBL/GenBank/DDBJ whole genome shotgun (WGS) entry which is preliminary data.</text>
</comment>
<organism evidence="1 2">
    <name type="scientific">Microlunatus kandeliicorticis</name>
    <dbReference type="NCBI Taxonomy" id="1759536"/>
    <lineage>
        <taxon>Bacteria</taxon>
        <taxon>Bacillati</taxon>
        <taxon>Actinomycetota</taxon>
        <taxon>Actinomycetes</taxon>
        <taxon>Propionibacteriales</taxon>
        <taxon>Propionibacteriaceae</taxon>
        <taxon>Microlunatus</taxon>
    </lineage>
</organism>
<dbReference type="EMBL" id="JACGWT010000006">
    <property type="protein sequence ID" value="MBA8795981.1"/>
    <property type="molecule type" value="Genomic_DNA"/>
</dbReference>
<name>A0A7W3IVF0_9ACTN</name>
<accession>A0A7W3IVF0</accession>